<dbReference type="OrthoDB" id="1249607at2"/>
<dbReference type="STRING" id="634771.SAMN04488128_101156"/>
<reference evidence="3" key="1">
    <citation type="submission" date="2017-02" db="EMBL/GenBank/DDBJ databases">
        <authorList>
            <person name="Varghese N."/>
            <person name="Submissions S."/>
        </authorList>
    </citation>
    <scope>NUCLEOTIDE SEQUENCE [LARGE SCALE GENOMIC DNA]</scope>
    <source>
        <strain evidence="3">DSM 22224</strain>
    </source>
</reference>
<evidence type="ECO:0000313" key="2">
    <source>
        <dbReference type="EMBL" id="SJZ42586.1"/>
    </source>
</evidence>
<keyword evidence="1" id="KW-0812">Transmembrane</keyword>
<evidence type="ECO:0000256" key="1">
    <source>
        <dbReference type="SAM" id="Phobius"/>
    </source>
</evidence>
<feature type="transmembrane region" description="Helical" evidence="1">
    <location>
        <begin position="69"/>
        <end position="88"/>
    </location>
</feature>
<evidence type="ECO:0000313" key="3">
    <source>
        <dbReference type="Proteomes" id="UP000190367"/>
    </source>
</evidence>
<keyword evidence="3" id="KW-1185">Reference proteome</keyword>
<feature type="transmembrane region" description="Helical" evidence="1">
    <location>
        <begin position="163"/>
        <end position="182"/>
    </location>
</feature>
<dbReference type="EMBL" id="FUWZ01000001">
    <property type="protein sequence ID" value="SJZ42586.1"/>
    <property type="molecule type" value="Genomic_DNA"/>
</dbReference>
<dbReference type="Proteomes" id="UP000190367">
    <property type="component" value="Unassembled WGS sequence"/>
</dbReference>
<dbReference type="AlphaFoldDB" id="A0A1T4KJM4"/>
<feature type="transmembrane region" description="Helical" evidence="1">
    <location>
        <begin position="125"/>
        <end position="143"/>
    </location>
</feature>
<gene>
    <name evidence="2" type="ORF">SAMN04488128_101156</name>
</gene>
<organism evidence="2 3">
    <name type="scientific">Chitinophaga eiseniae</name>
    <dbReference type="NCBI Taxonomy" id="634771"/>
    <lineage>
        <taxon>Bacteria</taxon>
        <taxon>Pseudomonadati</taxon>
        <taxon>Bacteroidota</taxon>
        <taxon>Chitinophagia</taxon>
        <taxon>Chitinophagales</taxon>
        <taxon>Chitinophagaceae</taxon>
        <taxon>Chitinophaga</taxon>
    </lineage>
</organism>
<keyword evidence="1" id="KW-1133">Transmembrane helix</keyword>
<keyword evidence="1" id="KW-0472">Membrane</keyword>
<protein>
    <submittedName>
        <fullName evidence="2">Uncharacterized protein</fullName>
    </submittedName>
</protein>
<accession>A0A1T4KJM4</accession>
<sequence>MNFDDIQSLWNKDDGGKGVVVPDNLEKIRAAHHPVDKIRKTMRHEALTQLIAVILAGFWGRYMESAIMSVIYYCLYGVMLATCVYYSYRFYRFYRRLGTSVLSAKEHLYEVYYDIELHIEMYRSWTYALMMLGLGLATTYILTKPGFMQAVGTAVSAWTVFKIVSVFVVVIGWCVVATELWIRMCYGKYLKEIKKIKDELKDVQ</sequence>
<proteinExistence type="predicted"/>
<dbReference type="RefSeq" id="WP_078666885.1">
    <property type="nucleotide sequence ID" value="NZ_FUWZ01000001.1"/>
</dbReference>
<name>A0A1T4KJM4_9BACT</name>